<dbReference type="EMBL" id="AP018732">
    <property type="protein sequence ID" value="BBE41992.1"/>
    <property type="molecule type" value="Genomic_DNA"/>
</dbReference>
<proteinExistence type="predicted"/>
<dbReference type="AlphaFoldDB" id="A0A4P2VDS7"/>
<evidence type="ECO:0000313" key="2">
    <source>
        <dbReference type="Proteomes" id="UP000509448"/>
    </source>
</evidence>
<dbReference type="Proteomes" id="UP000509448">
    <property type="component" value="Chromosome"/>
</dbReference>
<gene>
    <name evidence="1" type="ORF">NAS2_0603</name>
</gene>
<name>A0A4P2VDS7_9ARCH</name>
<evidence type="ECO:0008006" key="3">
    <source>
        <dbReference type="Google" id="ProtNLM"/>
    </source>
</evidence>
<protein>
    <recommendedName>
        <fullName evidence="3">Antitoxin</fullName>
    </recommendedName>
</protein>
<dbReference type="KEGG" id="ccai:NAS2_0603"/>
<evidence type="ECO:0000313" key="1">
    <source>
        <dbReference type="EMBL" id="BBE41992.1"/>
    </source>
</evidence>
<keyword evidence="2" id="KW-1185">Reference proteome</keyword>
<sequence length="74" mass="8671">MLLDDDVYERLVEESVRRHGTARALSKVLNELLRDSIGGRAELMRLLYSDKVAEIAPEDLEELRRELSKRFVER</sequence>
<reference evidence="1 2" key="1">
    <citation type="journal article" date="2019" name="ISME J.">
        <title>Isolation and characterization of a thermophilic sulfur- and iron-reducing thaumarchaeote from a terrestrial acidic hot spring.</title>
        <authorList>
            <person name="Kato S."/>
            <person name="Itoh T."/>
            <person name="Yuki M."/>
            <person name="Nagamori M."/>
            <person name="Ohnishi M."/>
            <person name="Uematsu K."/>
            <person name="Suzuki K."/>
            <person name="Takashina T."/>
            <person name="Ohkuma M."/>
        </authorList>
    </citation>
    <scope>NUCLEOTIDE SEQUENCE [LARGE SCALE GENOMIC DNA]</scope>
    <source>
        <strain evidence="1 2">NAS-02</strain>
    </source>
</reference>
<organism evidence="1 2">
    <name type="scientific">Conexivisphaera calida</name>
    <dbReference type="NCBI Taxonomy" id="1874277"/>
    <lineage>
        <taxon>Archaea</taxon>
        <taxon>Nitrososphaerota</taxon>
        <taxon>Conexivisphaeria</taxon>
        <taxon>Conexivisphaerales</taxon>
        <taxon>Conexivisphaeraceae</taxon>
        <taxon>Conexivisphaera</taxon>
    </lineage>
</organism>
<accession>A0A4P2VDS7</accession>